<dbReference type="InterPro" id="IPR052147">
    <property type="entry name" value="PP2-like/Lectin"/>
</dbReference>
<accession>A0AA88R5F6</accession>
<proteinExistence type="predicted"/>
<protein>
    <submittedName>
        <fullName evidence="1">Uncharacterized protein</fullName>
    </submittedName>
</protein>
<dbReference type="GO" id="GO:0030246">
    <property type="term" value="F:carbohydrate binding"/>
    <property type="evidence" value="ECO:0007669"/>
    <property type="project" value="InterPro"/>
</dbReference>
<evidence type="ECO:0000313" key="2">
    <source>
        <dbReference type="Proteomes" id="UP001187471"/>
    </source>
</evidence>
<evidence type="ECO:0000313" key="1">
    <source>
        <dbReference type="EMBL" id="KAK2975486.1"/>
    </source>
</evidence>
<dbReference type="InterPro" id="IPR025886">
    <property type="entry name" value="PP2-like"/>
</dbReference>
<organism evidence="1 2">
    <name type="scientific">Escallonia rubra</name>
    <dbReference type="NCBI Taxonomy" id="112253"/>
    <lineage>
        <taxon>Eukaryota</taxon>
        <taxon>Viridiplantae</taxon>
        <taxon>Streptophyta</taxon>
        <taxon>Embryophyta</taxon>
        <taxon>Tracheophyta</taxon>
        <taxon>Spermatophyta</taxon>
        <taxon>Magnoliopsida</taxon>
        <taxon>eudicotyledons</taxon>
        <taxon>Gunneridae</taxon>
        <taxon>Pentapetalae</taxon>
        <taxon>asterids</taxon>
        <taxon>campanulids</taxon>
        <taxon>Escalloniales</taxon>
        <taxon>Escalloniaceae</taxon>
        <taxon>Escallonia</taxon>
    </lineage>
</organism>
<dbReference type="AlphaFoldDB" id="A0AA88R5F6"/>
<sequence>MAIQNLILAVAIDHGLFGVAQFCGDTTLAACASGLNRSYIKDSDSSGSYRIPARALSITWGNDPRYWQWVTLGEDETQFCEGVMLQQVNWIEVTGKMDLSLFKKRVDAFGWHSAPIKFKVRVNGKEVFCHSTILEPYRVKPDVWQELPGGEFSVSNSIAGGNMEFGMFEVETDWWKGSMCEVVTSNATTAFTAGAAANGLTSIHFQMIPIFK</sequence>
<reference evidence="1" key="1">
    <citation type="submission" date="2022-12" db="EMBL/GenBank/DDBJ databases">
        <title>Draft genome assemblies for two species of Escallonia (Escalloniales).</title>
        <authorList>
            <person name="Chanderbali A."/>
            <person name="Dervinis C."/>
            <person name="Anghel I."/>
            <person name="Soltis D."/>
            <person name="Soltis P."/>
            <person name="Zapata F."/>
        </authorList>
    </citation>
    <scope>NUCLEOTIDE SEQUENCE</scope>
    <source>
        <strain evidence="1">UCBG92.1500</strain>
        <tissue evidence="1">Leaf</tissue>
    </source>
</reference>
<dbReference type="Pfam" id="PF14299">
    <property type="entry name" value="PP2"/>
    <property type="match status" value="1"/>
</dbReference>
<dbReference type="Proteomes" id="UP001187471">
    <property type="component" value="Unassembled WGS sequence"/>
</dbReference>
<dbReference type="EMBL" id="JAVXUO010002186">
    <property type="protein sequence ID" value="KAK2975486.1"/>
    <property type="molecule type" value="Genomic_DNA"/>
</dbReference>
<gene>
    <name evidence="1" type="ORF">RJ640_005795</name>
</gene>
<comment type="caution">
    <text evidence="1">The sequence shown here is derived from an EMBL/GenBank/DDBJ whole genome shotgun (WGS) entry which is preliminary data.</text>
</comment>
<dbReference type="PANTHER" id="PTHR48478:SF1">
    <property type="entry name" value="LECTIN-LIKE"/>
    <property type="match status" value="1"/>
</dbReference>
<dbReference type="PANTHER" id="PTHR48478">
    <property type="entry name" value="LECTIN-LIKE"/>
    <property type="match status" value="1"/>
</dbReference>
<keyword evidence="2" id="KW-1185">Reference proteome</keyword>
<name>A0AA88R5F6_9ASTE</name>